<dbReference type="Proteomes" id="UP001234989">
    <property type="component" value="Chromosome 3"/>
</dbReference>
<evidence type="ECO:0000313" key="2">
    <source>
        <dbReference type="EMBL" id="WMV18593.1"/>
    </source>
</evidence>
<dbReference type="AlphaFoldDB" id="A0AAF0TJU9"/>
<proteinExistence type="predicted"/>
<protein>
    <submittedName>
        <fullName evidence="2">Uncharacterized protein</fullName>
    </submittedName>
</protein>
<accession>A0AAF0TJU9</accession>
<keyword evidence="3" id="KW-1185">Reference proteome</keyword>
<sequence length="39" mass="4391">MPSLEGENQVSNRKEQSASCRKVPRRSALSPKLTRTQGY</sequence>
<feature type="compositionally biased region" description="Polar residues" evidence="1">
    <location>
        <begin position="1"/>
        <end position="11"/>
    </location>
</feature>
<feature type="region of interest" description="Disordered" evidence="1">
    <location>
        <begin position="1"/>
        <end position="39"/>
    </location>
</feature>
<name>A0AAF0TJU9_SOLVR</name>
<evidence type="ECO:0000256" key="1">
    <source>
        <dbReference type="SAM" id="MobiDB-lite"/>
    </source>
</evidence>
<dbReference type="EMBL" id="CP133614">
    <property type="protein sequence ID" value="WMV18593.1"/>
    <property type="molecule type" value="Genomic_DNA"/>
</dbReference>
<reference evidence="2" key="1">
    <citation type="submission" date="2023-08" db="EMBL/GenBank/DDBJ databases">
        <title>A de novo genome assembly of Solanum verrucosum Schlechtendal, a Mexican diploid species geographically isolated from the other diploid A-genome species in potato relatives.</title>
        <authorList>
            <person name="Hosaka K."/>
        </authorList>
    </citation>
    <scope>NUCLEOTIDE SEQUENCE</scope>
    <source>
        <tissue evidence="2">Young leaves</tissue>
    </source>
</reference>
<organism evidence="2 3">
    <name type="scientific">Solanum verrucosum</name>
    <dbReference type="NCBI Taxonomy" id="315347"/>
    <lineage>
        <taxon>Eukaryota</taxon>
        <taxon>Viridiplantae</taxon>
        <taxon>Streptophyta</taxon>
        <taxon>Embryophyta</taxon>
        <taxon>Tracheophyta</taxon>
        <taxon>Spermatophyta</taxon>
        <taxon>Magnoliopsida</taxon>
        <taxon>eudicotyledons</taxon>
        <taxon>Gunneridae</taxon>
        <taxon>Pentapetalae</taxon>
        <taxon>asterids</taxon>
        <taxon>lamiids</taxon>
        <taxon>Solanales</taxon>
        <taxon>Solanaceae</taxon>
        <taxon>Solanoideae</taxon>
        <taxon>Solaneae</taxon>
        <taxon>Solanum</taxon>
    </lineage>
</organism>
<evidence type="ECO:0000313" key="3">
    <source>
        <dbReference type="Proteomes" id="UP001234989"/>
    </source>
</evidence>
<gene>
    <name evidence="2" type="ORF">MTR67_011978</name>
</gene>